<protein>
    <submittedName>
        <fullName evidence="3">Universal stress protein UspA</fullName>
    </submittedName>
</protein>
<dbReference type="PRINTS" id="PR01438">
    <property type="entry name" value="UNVRSLSTRESS"/>
</dbReference>
<keyword evidence="4" id="KW-1185">Reference proteome</keyword>
<reference evidence="3 4" key="1">
    <citation type="submission" date="2013-08" db="EMBL/GenBank/DDBJ databases">
        <title>Genome sequencing of Cellulomonas carbonis T26.</title>
        <authorList>
            <person name="Chen F."/>
            <person name="Li Y."/>
            <person name="Wang G."/>
        </authorList>
    </citation>
    <scope>NUCLEOTIDE SEQUENCE [LARGE SCALE GENOMIC DNA]</scope>
    <source>
        <strain evidence="3 4">T26</strain>
    </source>
</reference>
<evidence type="ECO:0000313" key="3">
    <source>
        <dbReference type="EMBL" id="KGM10253.1"/>
    </source>
</evidence>
<dbReference type="AlphaFoldDB" id="A0A0A0BP65"/>
<dbReference type="EMBL" id="AXCY01000057">
    <property type="protein sequence ID" value="KGM10253.1"/>
    <property type="molecule type" value="Genomic_DNA"/>
</dbReference>
<feature type="domain" description="UspA" evidence="2">
    <location>
        <begin position="140"/>
        <end position="277"/>
    </location>
</feature>
<name>A0A0A0BP65_9CELL</name>
<evidence type="ECO:0000256" key="1">
    <source>
        <dbReference type="ARBA" id="ARBA00008791"/>
    </source>
</evidence>
<sequence length="278" mass="28076">MRAVDLPVVVGISTTGSSDAAVRWAARAAADRGAPLVLLHAVGPDVPVTADLGDPTRAVLASAADAARAEAPSVAVTTEVSHERAGHALTRASGEAQLVVVGTHRLTAAERVLGSRAYQVVAGSDCAVAVVPALPGPDADRVVVGSDGSAHAAVAVRAAAVEAERTGSRLVVVHAWERPPVYAEMGVIAGGFEEGAAADAAATLTESLASVERAHPALHVRPHLVQGVPARALLDEAAGARLLVVGSRGLHGVARMLLGSVSHAVLLRAPCPVLVVRR</sequence>
<dbReference type="Pfam" id="PF00582">
    <property type="entry name" value="Usp"/>
    <property type="match status" value="2"/>
</dbReference>
<reference evidence="3 4" key="2">
    <citation type="journal article" date="2015" name="Stand. Genomic Sci.">
        <title>Draft genome sequence of Cellulomonas carbonis T26(T) and comparative analysis of six Cellulomonas genomes.</title>
        <authorList>
            <person name="Zhuang W."/>
            <person name="Zhang S."/>
            <person name="Xia X."/>
            <person name="Wang G."/>
        </authorList>
    </citation>
    <scope>NUCLEOTIDE SEQUENCE [LARGE SCALE GENOMIC DNA]</scope>
    <source>
        <strain evidence="3 4">T26</strain>
    </source>
</reference>
<dbReference type="RefSeq" id="WP_043607471.1">
    <property type="nucleotide sequence ID" value="NZ_AXCY01000057.1"/>
</dbReference>
<dbReference type="PANTHER" id="PTHR46268">
    <property type="entry name" value="STRESS RESPONSE PROTEIN NHAX"/>
    <property type="match status" value="1"/>
</dbReference>
<dbReference type="SUPFAM" id="SSF52402">
    <property type="entry name" value="Adenine nucleotide alpha hydrolases-like"/>
    <property type="match status" value="2"/>
</dbReference>
<organism evidence="3 4">
    <name type="scientific">Cellulomonas carbonis T26</name>
    <dbReference type="NCBI Taxonomy" id="947969"/>
    <lineage>
        <taxon>Bacteria</taxon>
        <taxon>Bacillati</taxon>
        <taxon>Actinomycetota</taxon>
        <taxon>Actinomycetes</taxon>
        <taxon>Micrococcales</taxon>
        <taxon>Cellulomonadaceae</taxon>
        <taxon>Cellulomonas</taxon>
    </lineage>
</organism>
<dbReference type="Gene3D" id="3.40.50.620">
    <property type="entry name" value="HUPs"/>
    <property type="match status" value="2"/>
</dbReference>
<dbReference type="OrthoDB" id="4931198at2"/>
<comment type="similarity">
    <text evidence="1">Belongs to the universal stress protein A family.</text>
</comment>
<accession>A0A0A0BP65</accession>
<evidence type="ECO:0000259" key="2">
    <source>
        <dbReference type="Pfam" id="PF00582"/>
    </source>
</evidence>
<comment type="caution">
    <text evidence="3">The sequence shown here is derived from an EMBL/GenBank/DDBJ whole genome shotgun (WGS) entry which is preliminary data.</text>
</comment>
<dbReference type="InterPro" id="IPR006015">
    <property type="entry name" value="Universal_stress_UspA"/>
</dbReference>
<dbReference type="Proteomes" id="UP000029839">
    <property type="component" value="Unassembled WGS sequence"/>
</dbReference>
<dbReference type="InterPro" id="IPR014729">
    <property type="entry name" value="Rossmann-like_a/b/a_fold"/>
</dbReference>
<dbReference type="InterPro" id="IPR006016">
    <property type="entry name" value="UspA"/>
</dbReference>
<proteinExistence type="inferred from homology"/>
<dbReference type="PANTHER" id="PTHR46268:SF6">
    <property type="entry name" value="UNIVERSAL STRESS PROTEIN UP12"/>
    <property type="match status" value="1"/>
</dbReference>
<gene>
    <name evidence="3" type="ORF">N868_15970</name>
</gene>
<feature type="domain" description="UspA" evidence="2">
    <location>
        <begin position="8"/>
        <end position="132"/>
    </location>
</feature>
<evidence type="ECO:0000313" key="4">
    <source>
        <dbReference type="Proteomes" id="UP000029839"/>
    </source>
</evidence>